<keyword evidence="3" id="KW-1185">Reference proteome</keyword>
<sequence>MNRLKKAVATATAVAAAALIPLTAAPASATTGPATHLGMTWSVVSNGPDGTVQVGGPGGSPSNAYNGDTAPSVSLPVLCLNVDGSPAPSGISLGFYNGWAQGTVALSQPVKGSRLNSRAAADSVCQAGFGAGWREAEFHDGHYGTDLSQTGGWTFWAYGNIPTNTRFWTAINDQPANPWN</sequence>
<evidence type="ECO:0000256" key="1">
    <source>
        <dbReference type="SAM" id="SignalP"/>
    </source>
</evidence>
<reference evidence="2 3" key="1">
    <citation type="submission" date="2018-08" db="EMBL/GenBank/DDBJ databases">
        <title>Diversity &amp; Physiological Properties of Lignin-Decomposing Actinobacteria from Soil.</title>
        <authorList>
            <person name="Roh S.G."/>
            <person name="Kim S.B."/>
        </authorList>
    </citation>
    <scope>NUCLEOTIDE SEQUENCE [LARGE SCALE GENOMIC DNA]</scope>
    <source>
        <strain evidence="2 3">MMS17-GH009</strain>
    </source>
</reference>
<keyword evidence="1" id="KW-0732">Signal</keyword>
<evidence type="ECO:0000313" key="3">
    <source>
        <dbReference type="Proteomes" id="UP000263377"/>
    </source>
</evidence>
<accession>A0A372ZSI8</accession>
<dbReference type="Proteomes" id="UP000263377">
    <property type="component" value="Unassembled WGS sequence"/>
</dbReference>
<keyword evidence="2" id="KW-0969">Cilium</keyword>
<feature type="signal peptide" evidence="1">
    <location>
        <begin position="1"/>
        <end position="29"/>
    </location>
</feature>
<protein>
    <submittedName>
        <fullName evidence="2">Flagellar hook-length control protein</fullName>
    </submittedName>
</protein>
<dbReference type="EMBL" id="QVIG01000001">
    <property type="protein sequence ID" value="RGD58155.1"/>
    <property type="molecule type" value="Genomic_DNA"/>
</dbReference>
<dbReference type="RefSeq" id="WP_053112534.1">
    <property type="nucleotide sequence ID" value="NZ_QVIG01000001.1"/>
</dbReference>
<gene>
    <name evidence="2" type="ORF">DR950_10465</name>
</gene>
<keyword evidence="2" id="KW-0966">Cell projection</keyword>
<evidence type="ECO:0000313" key="2">
    <source>
        <dbReference type="EMBL" id="RGD58155.1"/>
    </source>
</evidence>
<name>A0A372ZSI8_9ACTN</name>
<dbReference type="AlphaFoldDB" id="A0A372ZSI8"/>
<comment type="caution">
    <text evidence="2">The sequence shown here is derived from an EMBL/GenBank/DDBJ whole genome shotgun (WGS) entry which is preliminary data.</text>
</comment>
<feature type="chain" id="PRO_5016563853" evidence="1">
    <location>
        <begin position="30"/>
        <end position="180"/>
    </location>
</feature>
<organism evidence="2 3">
    <name type="scientific">Kitasatospora xanthocidica</name>
    <dbReference type="NCBI Taxonomy" id="83382"/>
    <lineage>
        <taxon>Bacteria</taxon>
        <taxon>Bacillati</taxon>
        <taxon>Actinomycetota</taxon>
        <taxon>Actinomycetes</taxon>
        <taxon>Kitasatosporales</taxon>
        <taxon>Streptomycetaceae</taxon>
        <taxon>Kitasatospora</taxon>
    </lineage>
</organism>
<proteinExistence type="predicted"/>
<keyword evidence="2" id="KW-0282">Flagellum</keyword>